<proteinExistence type="predicted"/>
<name>A0A479ZUC6_9CYAN</name>
<evidence type="ECO:0000313" key="1">
    <source>
        <dbReference type="EMBL" id="GCL35772.1"/>
    </source>
</evidence>
<keyword evidence="2" id="KW-1185">Reference proteome</keyword>
<evidence type="ECO:0000313" key="2">
    <source>
        <dbReference type="Proteomes" id="UP000300142"/>
    </source>
</evidence>
<dbReference type="RefSeq" id="WP_096572916.1">
    <property type="nucleotide sequence ID" value="NZ_BJCE01000017.1"/>
</dbReference>
<sequence>MNQTPESLQQIEHYFHELMRQRSRDLIDSQNLELPKLEFTVNQEQHWFPIPGMYGGFSYWWEQETLITESWSRVVGGSGQRHKITTQGFELLEEGFV</sequence>
<dbReference type="EMBL" id="BJCE01000017">
    <property type="protein sequence ID" value="GCL35772.1"/>
    <property type="molecule type" value="Genomic_DNA"/>
</dbReference>
<dbReference type="Proteomes" id="UP000300142">
    <property type="component" value="Unassembled WGS sequence"/>
</dbReference>
<protein>
    <submittedName>
        <fullName evidence="1">Uncharacterized protein</fullName>
    </submittedName>
</protein>
<gene>
    <name evidence="1" type="ORF">SR1949_08700</name>
</gene>
<reference evidence="2" key="1">
    <citation type="submission" date="2019-02" db="EMBL/GenBank/DDBJ databases">
        <title>Draft genome sequence of Sphaerospermopsis reniformis NIES-1949.</title>
        <authorList>
            <person name="Yamaguchi H."/>
            <person name="Suzuki S."/>
            <person name="Kawachi M."/>
        </authorList>
    </citation>
    <scope>NUCLEOTIDE SEQUENCE [LARGE SCALE GENOMIC DNA]</scope>
    <source>
        <strain evidence="2">NIES-1949</strain>
    </source>
</reference>
<accession>A0A479ZUC6</accession>
<comment type="caution">
    <text evidence="1">The sequence shown here is derived from an EMBL/GenBank/DDBJ whole genome shotgun (WGS) entry which is preliminary data.</text>
</comment>
<dbReference type="AlphaFoldDB" id="A0A479ZUC6"/>
<organism evidence="1 2">
    <name type="scientific">Sphaerospermopsis reniformis</name>
    <dbReference type="NCBI Taxonomy" id="531300"/>
    <lineage>
        <taxon>Bacteria</taxon>
        <taxon>Bacillati</taxon>
        <taxon>Cyanobacteriota</taxon>
        <taxon>Cyanophyceae</taxon>
        <taxon>Nostocales</taxon>
        <taxon>Aphanizomenonaceae</taxon>
        <taxon>Sphaerospermopsis</taxon>
    </lineage>
</organism>